<dbReference type="Proteomes" id="UP000020681">
    <property type="component" value="Unassembled WGS sequence"/>
</dbReference>
<evidence type="ECO:0000313" key="3">
    <source>
        <dbReference type="Proteomes" id="UP000020681"/>
    </source>
</evidence>
<proteinExistence type="predicted"/>
<reference evidence="2 3" key="1">
    <citation type="submission" date="2014-01" db="EMBL/GenBank/DDBJ databases">
        <authorList>
            <person name="Dobos K."/>
            <person name="Lenaerts A."/>
            <person name="Ordway D."/>
            <person name="DeGroote M.A."/>
            <person name="Parker T."/>
            <person name="Sizemore C."/>
            <person name="Tallon L.J."/>
            <person name="Sadzewicz L.K."/>
            <person name="Sengamalay N."/>
            <person name="Fraser C.M."/>
            <person name="Hine E."/>
            <person name="Shefchek K.A."/>
            <person name="Das S.P."/>
            <person name="Tettelin H."/>
        </authorList>
    </citation>
    <scope>NUCLEOTIDE SEQUENCE [LARGE SCALE GENOMIC DNA]</scope>
    <source>
        <strain evidence="2 3">Harvey</strain>
    </source>
</reference>
<protein>
    <submittedName>
        <fullName evidence="2">Uncharacterized protein</fullName>
    </submittedName>
</protein>
<accession>A0ABN0QM41</accession>
<dbReference type="EMBL" id="JAOL01000189">
    <property type="protein sequence ID" value="EUA85732.1"/>
    <property type="molecule type" value="Genomic_DNA"/>
</dbReference>
<comment type="caution">
    <text evidence="2">The sequence shown here is derived from an EMBL/GenBank/DDBJ whole genome shotgun (WGS) entry which is preliminary data.</text>
</comment>
<feature type="region of interest" description="Disordered" evidence="1">
    <location>
        <begin position="1"/>
        <end position="44"/>
    </location>
</feature>
<name>A0ABN0QM41_MYCUL</name>
<evidence type="ECO:0000313" key="2">
    <source>
        <dbReference type="EMBL" id="EUA85732.1"/>
    </source>
</evidence>
<gene>
    <name evidence="2" type="ORF">I551_7800</name>
</gene>
<sequence>MAPIDRKRTRWPSTVSVATDDAGTRTKPCPESGHRRAVDVLPQS</sequence>
<evidence type="ECO:0000256" key="1">
    <source>
        <dbReference type="SAM" id="MobiDB-lite"/>
    </source>
</evidence>
<organism evidence="2 3">
    <name type="scientific">Mycobacterium ulcerans str. Harvey</name>
    <dbReference type="NCBI Taxonomy" id="1299332"/>
    <lineage>
        <taxon>Bacteria</taxon>
        <taxon>Bacillati</taxon>
        <taxon>Actinomycetota</taxon>
        <taxon>Actinomycetes</taxon>
        <taxon>Mycobacteriales</taxon>
        <taxon>Mycobacteriaceae</taxon>
        <taxon>Mycobacterium</taxon>
        <taxon>Mycobacterium ulcerans group</taxon>
    </lineage>
</organism>
<keyword evidence="3" id="KW-1185">Reference proteome</keyword>